<feature type="transmembrane region" description="Helical" evidence="2">
    <location>
        <begin position="831"/>
        <end position="853"/>
    </location>
</feature>
<dbReference type="Gene3D" id="2.40.128.580">
    <property type="entry name" value="GXWXG domain"/>
    <property type="match status" value="1"/>
</dbReference>
<evidence type="ECO:0000256" key="1">
    <source>
        <dbReference type="SAM" id="MobiDB-lite"/>
    </source>
</evidence>
<evidence type="ECO:0000259" key="4">
    <source>
        <dbReference type="Pfam" id="PF14232"/>
    </source>
</evidence>
<accession>A0A401KL36</accession>
<keyword evidence="2" id="KW-1133">Transmembrane helix</keyword>
<feature type="domain" description="DUF6536" evidence="5">
    <location>
        <begin position="200"/>
        <end position="355"/>
    </location>
</feature>
<feature type="compositionally biased region" description="Basic and acidic residues" evidence="1">
    <location>
        <begin position="953"/>
        <end position="964"/>
    </location>
</feature>
<dbReference type="InterPro" id="IPR046623">
    <property type="entry name" value="DUF6536"/>
</dbReference>
<feature type="region of interest" description="Disordered" evidence="1">
    <location>
        <begin position="942"/>
        <end position="1003"/>
    </location>
</feature>
<dbReference type="InterPro" id="IPR025568">
    <property type="entry name" value="DUF4334"/>
</dbReference>
<evidence type="ECO:0000313" key="6">
    <source>
        <dbReference type="EMBL" id="GCB20017.1"/>
    </source>
</evidence>
<reference evidence="6 7" key="1">
    <citation type="submission" date="2016-09" db="EMBL/GenBank/DDBJ databases">
        <title>Aspergillus awamori IFM 58123T.</title>
        <authorList>
            <person name="Kusuya Y."/>
            <person name="Shimizu M."/>
            <person name="Takahashi H."/>
            <person name="Yaguchi T."/>
        </authorList>
    </citation>
    <scope>NUCLEOTIDE SEQUENCE [LARGE SCALE GENOMIC DNA]</scope>
    <source>
        <strain evidence="6 7">IFM 58123</strain>
    </source>
</reference>
<dbReference type="Proteomes" id="UP000286921">
    <property type="component" value="Unassembled WGS sequence"/>
</dbReference>
<keyword evidence="2" id="KW-0812">Transmembrane</keyword>
<dbReference type="STRING" id="105351.A0A401KL36"/>
<dbReference type="AlphaFoldDB" id="A0A401KL36"/>
<sequence length="1003" mass="111503">MPSVIERVRAKEVISPAEVKTYFDESPPVRPSFMLGEWQGLAVLTGNKLVQVLHRVNWAGKNFYGVDQVEPMVCLDDNGCRFCNPNWGGARIREIKYNDTVSAAMIYNQRPVIDHFRYVDENTVIGVMENLDHDKYSQDEDRLYFTLERINLRTAEGIELVPVHHASTNEITHDREHIARPHRSLSSLKLSTHQDSRRRWVRGVLICTYAAFGILLVNVILTIVAAAVAVARHDQRTMSSATIYKGSCDRTKAWTTGLHLLINVLSTIVLGASSYCMQCLTSPSRIDVDRAHGQRVWLDIGVASVRNLAWADWPRRTLWLVLLVTSLPIHLIYNSAVFFALGTREYEVVLASANFDFDRPPAHYNSSFEECFESNTAMSMSTFYADLPSFDNLTREECIRRYAMDFPTDLGTLILVTSNLTAANDHLQWVGLGSSVDYEGLIKSSYDWLCDQFSALSSSCTPSELLSVLDQWAASPLVPWAGPVINATVELPNYSTTLTGKDTFVLVPDTDDRCPNLTRDLQTLAVELERFPPKHVLQQYLDNSTNWLNSTWAQAVSLVPAADEVACAPDIRSGQDEGPEYPVEYCLSRKLTEQCELQFSPAICLVVILCNMIKVLCMLLTARRDRTDIFLTVGDAVASFLTHPDPSTERMGLVSRSNLFQGPQPWRSIWRGYLQVAVKDASRPQAWATLPPRQRWMRALHPSQWIVTIGVCLALLGVGGYYLSQAIYGLQNEEHPWTLRALWQLGFGSATPYTIAFTPNSSTVISVSLLANTPQIIISVGYFLYNNLLTHMLLAAEYDDYASQRKPLRVSWPQGSQRSSYYLSLPYRYSIPLMVASMLLHWLVSASLFYVQINAIDTMGDTGYAAQLIACGYGPIAIVFALILGGVMTCTVVGLGMRRFASHMPIAGSCSAAISAACHPSGGEEHALKPIIWGATSMAAVQPKGGADTDETISDHDLEDRGEPEIGGYSPLSSESTGQDGSYGHCSFTSEEVIDPDPSRLYI</sequence>
<feature type="transmembrane region" description="Helical" evidence="2">
    <location>
        <begin position="873"/>
        <end position="895"/>
    </location>
</feature>
<feature type="transmembrane region" description="Helical" evidence="2">
    <location>
        <begin position="318"/>
        <end position="341"/>
    </location>
</feature>
<gene>
    <name evidence="6" type="ORF">AAWM_02902</name>
</gene>
<dbReference type="Pfam" id="PF14231">
    <property type="entry name" value="GXWXG"/>
    <property type="match status" value="1"/>
</dbReference>
<feature type="transmembrane region" description="Helical" evidence="2">
    <location>
        <begin position="599"/>
        <end position="622"/>
    </location>
</feature>
<feature type="domain" description="DUF4334" evidence="4">
    <location>
        <begin position="88"/>
        <end position="149"/>
    </location>
</feature>
<feature type="domain" description="GXWXG" evidence="3">
    <location>
        <begin position="22"/>
        <end position="79"/>
    </location>
</feature>
<proteinExistence type="predicted"/>
<name>A0A401KL36_ASPAW</name>
<evidence type="ECO:0000313" key="7">
    <source>
        <dbReference type="Proteomes" id="UP000286921"/>
    </source>
</evidence>
<comment type="caution">
    <text evidence="6">The sequence shown here is derived from an EMBL/GenBank/DDBJ whole genome shotgun (WGS) entry which is preliminary data.</text>
</comment>
<dbReference type="InterPro" id="IPR025951">
    <property type="entry name" value="GXWXG_dom"/>
</dbReference>
<feature type="compositionally biased region" description="Polar residues" evidence="1">
    <location>
        <begin position="971"/>
        <end position="980"/>
    </location>
</feature>
<feature type="transmembrane region" description="Helical" evidence="2">
    <location>
        <begin position="705"/>
        <end position="723"/>
    </location>
</feature>
<dbReference type="Pfam" id="PF14232">
    <property type="entry name" value="DUF4334"/>
    <property type="match status" value="1"/>
</dbReference>
<protein>
    <submittedName>
        <fullName evidence="6">Uncharacterized protein</fullName>
    </submittedName>
</protein>
<evidence type="ECO:0000259" key="5">
    <source>
        <dbReference type="Pfam" id="PF20163"/>
    </source>
</evidence>
<dbReference type="PANTHER" id="PTHR35395:SF1">
    <property type="entry name" value="DUF6536 DOMAIN-CONTAINING PROTEIN"/>
    <property type="match status" value="1"/>
</dbReference>
<dbReference type="Pfam" id="PF20163">
    <property type="entry name" value="DUF6536"/>
    <property type="match status" value="1"/>
</dbReference>
<dbReference type="PANTHER" id="PTHR35395">
    <property type="entry name" value="DUF6536 DOMAIN-CONTAINING PROTEIN"/>
    <property type="match status" value="1"/>
</dbReference>
<evidence type="ECO:0000256" key="2">
    <source>
        <dbReference type="SAM" id="Phobius"/>
    </source>
</evidence>
<organism evidence="6 7">
    <name type="scientific">Aspergillus awamori</name>
    <name type="common">Black koji mold</name>
    <dbReference type="NCBI Taxonomy" id="105351"/>
    <lineage>
        <taxon>Eukaryota</taxon>
        <taxon>Fungi</taxon>
        <taxon>Dikarya</taxon>
        <taxon>Ascomycota</taxon>
        <taxon>Pezizomycotina</taxon>
        <taxon>Eurotiomycetes</taxon>
        <taxon>Eurotiomycetidae</taxon>
        <taxon>Eurotiales</taxon>
        <taxon>Aspergillaceae</taxon>
        <taxon>Aspergillus</taxon>
    </lineage>
</organism>
<feature type="transmembrane region" description="Helical" evidence="2">
    <location>
        <begin position="204"/>
        <end position="230"/>
    </location>
</feature>
<feature type="transmembrane region" description="Helical" evidence="2">
    <location>
        <begin position="764"/>
        <end position="785"/>
    </location>
</feature>
<keyword evidence="7" id="KW-1185">Reference proteome</keyword>
<feature type="transmembrane region" description="Helical" evidence="2">
    <location>
        <begin position="260"/>
        <end position="280"/>
    </location>
</feature>
<dbReference type="EMBL" id="BDHI01000002">
    <property type="protein sequence ID" value="GCB20017.1"/>
    <property type="molecule type" value="Genomic_DNA"/>
</dbReference>
<keyword evidence="2" id="KW-0472">Membrane</keyword>
<evidence type="ECO:0000259" key="3">
    <source>
        <dbReference type="Pfam" id="PF14231"/>
    </source>
</evidence>